<accession>A0ABR1BY07</accession>
<evidence type="ECO:0000313" key="1">
    <source>
        <dbReference type="EMBL" id="KAK6730370.1"/>
    </source>
</evidence>
<protein>
    <submittedName>
        <fullName evidence="1">Uncharacterized protein</fullName>
    </submittedName>
</protein>
<sequence length="154" mass="17198">MILSCLQCHTQNISIWAVRWVQLSFPSQEFLGGLLRDVRARVILQQANVLELRVLPADLVGQSLQLSAVDLGSNCRVVRQQFETVDSMNSPPHARHDLLLMDFIFHERIRHFIASAPRTFVSVVDVDDPFFISSDNGVQPVESAASGEQLSADV</sequence>
<proteinExistence type="predicted"/>
<comment type="caution">
    <text evidence="1">The sequence shown here is derived from an EMBL/GenBank/DDBJ whole genome shotgun (WGS) entry which is preliminary data.</text>
</comment>
<keyword evidence="2" id="KW-1185">Reference proteome</keyword>
<evidence type="ECO:0000313" key="2">
    <source>
        <dbReference type="Proteomes" id="UP001303046"/>
    </source>
</evidence>
<dbReference type="Proteomes" id="UP001303046">
    <property type="component" value="Unassembled WGS sequence"/>
</dbReference>
<reference evidence="1 2" key="1">
    <citation type="submission" date="2023-08" db="EMBL/GenBank/DDBJ databases">
        <title>A Necator americanus chromosomal reference genome.</title>
        <authorList>
            <person name="Ilik V."/>
            <person name="Petrzelkova K.J."/>
            <person name="Pardy F."/>
            <person name="Fuh T."/>
            <person name="Niatou-Singa F.S."/>
            <person name="Gouil Q."/>
            <person name="Baker L."/>
            <person name="Ritchie M.E."/>
            <person name="Jex A.R."/>
            <person name="Gazzola D."/>
            <person name="Li H."/>
            <person name="Toshio Fujiwara R."/>
            <person name="Zhan B."/>
            <person name="Aroian R.V."/>
            <person name="Pafco B."/>
            <person name="Schwarz E.M."/>
        </authorList>
    </citation>
    <scope>NUCLEOTIDE SEQUENCE [LARGE SCALE GENOMIC DNA]</scope>
    <source>
        <strain evidence="1 2">Aroian</strain>
        <tissue evidence="1">Whole animal</tissue>
    </source>
</reference>
<dbReference type="EMBL" id="JAVFWL010000001">
    <property type="protein sequence ID" value="KAK6730370.1"/>
    <property type="molecule type" value="Genomic_DNA"/>
</dbReference>
<organism evidence="1 2">
    <name type="scientific">Necator americanus</name>
    <name type="common">Human hookworm</name>
    <dbReference type="NCBI Taxonomy" id="51031"/>
    <lineage>
        <taxon>Eukaryota</taxon>
        <taxon>Metazoa</taxon>
        <taxon>Ecdysozoa</taxon>
        <taxon>Nematoda</taxon>
        <taxon>Chromadorea</taxon>
        <taxon>Rhabditida</taxon>
        <taxon>Rhabditina</taxon>
        <taxon>Rhabditomorpha</taxon>
        <taxon>Strongyloidea</taxon>
        <taxon>Ancylostomatidae</taxon>
        <taxon>Bunostominae</taxon>
        <taxon>Necator</taxon>
    </lineage>
</organism>
<name>A0ABR1BY07_NECAM</name>
<gene>
    <name evidence="1" type="primary">Necator_chrI.g3191</name>
    <name evidence="1" type="ORF">RB195_007062</name>
</gene>